<dbReference type="Proteomes" id="UP001165363">
    <property type="component" value="Unassembled WGS sequence"/>
</dbReference>
<comment type="caution">
    <text evidence="2">The sequence shown here is derived from an EMBL/GenBank/DDBJ whole genome shotgun (WGS) entry which is preliminary data.</text>
</comment>
<dbReference type="EMBL" id="JAMGBD010000001">
    <property type="protein sequence ID" value="MCL6683436.1"/>
    <property type="molecule type" value="Genomic_DNA"/>
</dbReference>
<dbReference type="RefSeq" id="WP_249847361.1">
    <property type="nucleotide sequence ID" value="NZ_JAMGBD010000001.1"/>
</dbReference>
<proteinExistence type="predicted"/>
<protein>
    <submittedName>
        <fullName evidence="2">Uncharacterized protein</fullName>
    </submittedName>
</protein>
<keyword evidence="3" id="KW-1185">Reference proteome</keyword>
<evidence type="ECO:0000256" key="1">
    <source>
        <dbReference type="SAM" id="Coils"/>
    </source>
</evidence>
<gene>
    <name evidence="2" type="ORF">LZ536_05905</name>
</gene>
<feature type="coiled-coil region" evidence="1">
    <location>
        <begin position="17"/>
        <end position="44"/>
    </location>
</feature>
<sequence>MRKQQIQNAAFEVATQVRAVEGTIDTALAEMAELQARIMRANAVAGAGVVTAHEAIEQLSAALGGLVRARGAMGSCHSALVEAKDRVPGLRTTSFGDGTECPPQTGFSDLRIVA</sequence>
<evidence type="ECO:0000313" key="2">
    <source>
        <dbReference type="EMBL" id="MCL6683436.1"/>
    </source>
</evidence>
<evidence type="ECO:0000313" key="3">
    <source>
        <dbReference type="Proteomes" id="UP001165363"/>
    </source>
</evidence>
<organism evidence="2 3">
    <name type="scientific">Sphingomonas alba</name>
    <dbReference type="NCBI Taxonomy" id="2908208"/>
    <lineage>
        <taxon>Bacteria</taxon>
        <taxon>Pseudomonadati</taxon>
        <taxon>Pseudomonadota</taxon>
        <taxon>Alphaproteobacteria</taxon>
        <taxon>Sphingomonadales</taxon>
        <taxon>Sphingomonadaceae</taxon>
        <taxon>Sphingomonas</taxon>
    </lineage>
</organism>
<keyword evidence="1" id="KW-0175">Coiled coil</keyword>
<reference evidence="2" key="1">
    <citation type="submission" date="2022-05" db="EMBL/GenBank/DDBJ databases">
        <authorList>
            <person name="Jo J.-H."/>
            <person name="Im W.-T."/>
        </authorList>
    </citation>
    <scope>NUCLEOTIDE SEQUENCE</scope>
    <source>
        <strain evidence="2">SE158</strain>
    </source>
</reference>
<accession>A0ABT0RLB7</accession>
<name>A0ABT0RLB7_9SPHN</name>